<dbReference type="OrthoDB" id="1712125at2759"/>
<dbReference type="AlphaFoldDB" id="A0A2P5CC57"/>
<dbReference type="EMBL" id="JXTB01000148">
    <property type="protein sequence ID" value="PON58574.1"/>
    <property type="molecule type" value="Genomic_DNA"/>
</dbReference>
<comment type="caution">
    <text evidence="1">The sequence shown here is derived from an EMBL/GenBank/DDBJ whole genome shotgun (WGS) entry which is preliminary data.</text>
</comment>
<dbReference type="Gene3D" id="1.20.120.520">
    <property type="entry name" value="nmb1532 protein domain like"/>
    <property type="match status" value="1"/>
</dbReference>
<sequence>MGGTSFLPIDDIIQEDKMIAFHVEVVDLRCIMFEALEHNYHMHGLVFELLQCFEFVELACKYHCAAKDKVIFLVLDVHLHNVAHTYTLEHKDINGLFDLIFNRLNVILMEEIDNDQNNGISLKSFQELVFCIGTIQTFISKHMFNEENRNYI</sequence>
<reference evidence="2" key="1">
    <citation type="submission" date="2016-06" db="EMBL/GenBank/DDBJ databases">
        <title>Parallel loss of symbiosis genes in relatives of nitrogen-fixing non-legume Parasponia.</title>
        <authorList>
            <person name="Van Velzen R."/>
            <person name="Holmer R."/>
            <person name="Bu F."/>
            <person name="Rutten L."/>
            <person name="Van Zeijl A."/>
            <person name="Liu W."/>
            <person name="Santuari L."/>
            <person name="Cao Q."/>
            <person name="Sharma T."/>
            <person name="Shen D."/>
            <person name="Roswanjaya Y."/>
            <person name="Wardhani T."/>
            <person name="Kalhor M.S."/>
            <person name="Jansen J."/>
            <person name="Van den Hoogen J."/>
            <person name="Gungor B."/>
            <person name="Hartog M."/>
            <person name="Hontelez J."/>
            <person name="Verver J."/>
            <person name="Yang W.-C."/>
            <person name="Schijlen E."/>
            <person name="Repin R."/>
            <person name="Schilthuizen M."/>
            <person name="Schranz E."/>
            <person name="Heidstra R."/>
            <person name="Miyata K."/>
            <person name="Fedorova E."/>
            <person name="Kohlen W."/>
            <person name="Bisseling T."/>
            <person name="Smit S."/>
            <person name="Geurts R."/>
        </authorList>
    </citation>
    <scope>NUCLEOTIDE SEQUENCE [LARGE SCALE GENOMIC DNA]</scope>
    <source>
        <strain evidence="2">cv. WU1-14</strain>
    </source>
</reference>
<evidence type="ECO:0000313" key="1">
    <source>
        <dbReference type="EMBL" id="PON58574.1"/>
    </source>
</evidence>
<dbReference type="STRING" id="3476.A0A2P5CC57"/>
<accession>A0A2P5CC57</accession>
<evidence type="ECO:0000313" key="2">
    <source>
        <dbReference type="Proteomes" id="UP000237105"/>
    </source>
</evidence>
<proteinExistence type="predicted"/>
<protein>
    <submittedName>
        <fullName evidence="1">Uncharacterized protein</fullName>
    </submittedName>
</protein>
<keyword evidence="2" id="KW-1185">Reference proteome</keyword>
<gene>
    <name evidence="1" type="ORF">PanWU01x14_166050</name>
</gene>
<dbReference type="Proteomes" id="UP000237105">
    <property type="component" value="Unassembled WGS sequence"/>
</dbReference>
<organism evidence="1 2">
    <name type="scientific">Parasponia andersonii</name>
    <name type="common">Sponia andersonii</name>
    <dbReference type="NCBI Taxonomy" id="3476"/>
    <lineage>
        <taxon>Eukaryota</taxon>
        <taxon>Viridiplantae</taxon>
        <taxon>Streptophyta</taxon>
        <taxon>Embryophyta</taxon>
        <taxon>Tracheophyta</taxon>
        <taxon>Spermatophyta</taxon>
        <taxon>Magnoliopsida</taxon>
        <taxon>eudicotyledons</taxon>
        <taxon>Gunneridae</taxon>
        <taxon>Pentapetalae</taxon>
        <taxon>rosids</taxon>
        <taxon>fabids</taxon>
        <taxon>Rosales</taxon>
        <taxon>Cannabaceae</taxon>
        <taxon>Parasponia</taxon>
    </lineage>
</organism>
<name>A0A2P5CC57_PARAD</name>